<evidence type="ECO:0000256" key="6">
    <source>
        <dbReference type="ARBA" id="ARBA00022723"/>
    </source>
</evidence>
<dbReference type="GO" id="GO:0005507">
    <property type="term" value="F:copper ion binding"/>
    <property type="evidence" value="ECO:0007669"/>
    <property type="project" value="InterPro"/>
</dbReference>
<evidence type="ECO:0000256" key="13">
    <source>
        <dbReference type="SAM" id="Phobius"/>
    </source>
</evidence>
<accession>A0A8F6U054</accession>
<evidence type="ECO:0000256" key="9">
    <source>
        <dbReference type="ARBA" id="ARBA00023008"/>
    </source>
</evidence>
<evidence type="ECO:0000256" key="7">
    <source>
        <dbReference type="ARBA" id="ARBA00022982"/>
    </source>
</evidence>
<evidence type="ECO:0000256" key="8">
    <source>
        <dbReference type="ARBA" id="ARBA00022989"/>
    </source>
</evidence>
<evidence type="ECO:0000256" key="11">
    <source>
        <dbReference type="RuleBase" id="RU000456"/>
    </source>
</evidence>
<reference evidence="17 18" key="1">
    <citation type="submission" date="2021-07" db="EMBL/GenBank/DDBJ databases">
        <title>A novel Jannaschia species isolated from marine dinoflagellate Ceratoperidinium margalefii.</title>
        <authorList>
            <person name="Jiang Y."/>
            <person name="Li Z."/>
        </authorList>
    </citation>
    <scope>NUCLEOTIDE SEQUENCE [LARGE SCALE GENOMIC DNA]</scope>
    <source>
        <strain evidence="17 18">J12C1-MA-4</strain>
    </source>
</reference>
<dbReference type="EC" id="7.1.1.9" evidence="12"/>
<dbReference type="InterPro" id="IPR045187">
    <property type="entry name" value="CcO_II"/>
</dbReference>
<dbReference type="GO" id="GO:0042773">
    <property type="term" value="P:ATP synthesis coupled electron transport"/>
    <property type="evidence" value="ECO:0007669"/>
    <property type="project" value="TreeGrafter"/>
</dbReference>
<dbReference type="InterPro" id="IPR001505">
    <property type="entry name" value="Copper_CuA"/>
</dbReference>
<dbReference type="Pfam" id="PF02790">
    <property type="entry name" value="COX2_TM"/>
    <property type="match status" value="1"/>
</dbReference>
<keyword evidence="14" id="KW-0732">Signal</keyword>
<feature type="domain" description="Cytochrome oxidase subunit II transmembrane region profile" evidence="16">
    <location>
        <begin position="39"/>
        <end position="134"/>
    </location>
</feature>
<comment type="catalytic activity">
    <reaction evidence="12">
        <text>4 Fe(II)-[cytochrome c] + O2 + 8 H(+)(in) = 4 Fe(III)-[cytochrome c] + 2 H2O + 4 H(+)(out)</text>
        <dbReference type="Rhea" id="RHEA:11436"/>
        <dbReference type="Rhea" id="RHEA-COMP:10350"/>
        <dbReference type="Rhea" id="RHEA-COMP:14399"/>
        <dbReference type="ChEBI" id="CHEBI:15377"/>
        <dbReference type="ChEBI" id="CHEBI:15378"/>
        <dbReference type="ChEBI" id="CHEBI:15379"/>
        <dbReference type="ChEBI" id="CHEBI:29033"/>
        <dbReference type="ChEBI" id="CHEBI:29034"/>
        <dbReference type="EC" id="7.1.1.9"/>
    </reaction>
</comment>
<feature type="chain" id="PRO_5034255993" description="Cytochrome c oxidase subunit 2" evidence="14">
    <location>
        <begin position="25"/>
        <end position="296"/>
    </location>
</feature>
<keyword evidence="5 11" id="KW-0812">Transmembrane</keyword>
<evidence type="ECO:0000256" key="10">
    <source>
        <dbReference type="ARBA" id="ARBA00023136"/>
    </source>
</evidence>
<feature type="transmembrane region" description="Helical" evidence="13">
    <location>
        <begin position="106"/>
        <end position="128"/>
    </location>
</feature>
<evidence type="ECO:0000259" key="16">
    <source>
        <dbReference type="PROSITE" id="PS50999"/>
    </source>
</evidence>
<keyword evidence="18" id="KW-1185">Reference proteome</keyword>
<dbReference type="AlphaFoldDB" id="A0A8F6U054"/>
<dbReference type="GO" id="GO:0005886">
    <property type="term" value="C:plasma membrane"/>
    <property type="evidence" value="ECO:0007669"/>
    <property type="project" value="UniProtKB-SubCell"/>
</dbReference>
<dbReference type="PANTHER" id="PTHR22888:SF9">
    <property type="entry name" value="CYTOCHROME C OXIDASE SUBUNIT 2"/>
    <property type="match status" value="1"/>
</dbReference>
<sequence>MANRKTLSGVMAALGATFTSTMVAAQTTGMRDGLEIIGAPIPGGIDFQPGVTGGALDIRALDELLLWVAGLITLFVLALMVYAAIKHNARANPVPASFTHNTRIEVAWTIVPLIILVVIGAFSLPVLFRQQTIPEADVVVKATGYQWYWGYEYPEEGISYDSFMLAEDELADYGYSEDEYLLATDTAVVVPTGQRVVVQVTAADVIHSWTIPAFGVKQDGVPGRLAELHFEVIPGEEGVYFGQCSELCGASHAYMPITVFAVTEEEYAAWLAGEAAEFASLDGARAPRYLELAAAE</sequence>
<name>A0A8F6U054_9RHOB</name>
<dbReference type="RefSeq" id="WP_219004400.1">
    <property type="nucleotide sequence ID" value="NZ_CP079194.1"/>
</dbReference>
<dbReference type="PROSITE" id="PS50857">
    <property type="entry name" value="COX2_CUA"/>
    <property type="match status" value="1"/>
</dbReference>
<evidence type="ECO:0000313" key="17">
    <source>
        <dbReference type="EMBL" id="QXT40937.1"/>
    </source>
</evidence>
<feature type="domain" description="Cytochrome oxidase subunit II copper A binding" evidence="15">
    <location>
        <begin position="135"/>
        <end position="273"/>
    </location>
</feature>
<proteinExistence type="inferred from homology"/>
<evidence type="ECO:0000256" key="2">
    <source>
        <dbReference type="ARBA" id="ARBA00007866"/>
    </source>
</evidence>
<dbReference type="GO" id="GO:0016491">
    <property type="term" value="F:oxidoreductase activity"/>
    <property type="evidence" value="ECO:0007669"/>
    <property type="project" value="InterPro"/>
</dbReference>
<evidence type="ECO:0000256" key="12">
    <source>
        <dbReference type="RuleBase" id="RU004024"/>
    </source>
</evidence>
<feature type="signal peptide" evidence="14">
    <location>
        <begin position="1"/>
        <end position="24"/>
    </location>
</feature>
<comment type="function">
    <text evidence="12">Subunits I and II form the functional core of the enzyme complex. Electrons originating in cytochrome c are transferred via heme a and Cu(A) to the binuclear center formed by heme a3 and Cu(B).</text>
</comment>
<dbReference type="Proteomes" id="UP000825009">
    <property type="component" value="Chromosome"/>
</dbReference>
<comment type="similarity">
    <text evidence="2 11">Belongs to the cytochrome c oxidase subunit 2 family.</text>
</comment>
<dbReference type="Pfam" id="PF00116">
    <property type="entry name" value="COX2"/>
    <property type="match status" value="1"/>
</dbReference>
<keyword evidence="9 12" id="KW-0186">Copper</keyword>
<dbReference type="GO" id="GO:0004129">
    <property type="term" value="F:cytochrome-c oxidase activity"/>
    <property type="evidence" value="ECO:0007669"/>
    <property type="project" value="UniProtKB-EC"/>
</dbReference>
<dbReference type="EMBL" id="CP079194">
    <property type="protein sequence ID" value="QXT40937.1"/>
    <property type="molecule type" value="Genomic_DNA"/>
</dbReference>
<evidence type="ECO:0000256" key="14">
    <source>
        <dbReference type="SAM" id="SignalP"/>
    </source>
</evidence>
<keyword evidence="8 13" id="KW-1133">Transmembrane helix</keyword>
<evidence type="ECO:0000256" key="3">
    <source>
        <dbReference type="ARBA" id="ARBA00022448"/>
    </source>
</evidence>
<dbReference type="InterPro" id="IPR002429">
    <property type="entry name" value="CcO_II-like_C"/>
</dbReference>
<dbReference type="PROSITE" id="PS50999">
    <property type="entry name" value="COX2_TM"/>
    <property type="match status" value="1"/>
</dbReference>
<comment type="cofactor">
    <cofactor evidence="12">
        <name>Cu cation</name>
        <dbReference type="ChEBI" id="CHEBI:23378"/>
    </cofactor>
    <text evidence="12">Binds a copper A center.</text>
</comment>
<keyword evidence="7 11" id="KW-0249">Electron transport</keyword>
<keyword evidence="6 12" id="KW-0479">Metal-binding</keyword>
<dbReference type="PANTHER" id="PTHR22888">
    <property type="entry name" value="CYTOCHROME C OXIDASE, SUBUNIT II"/>
    <property type="match status" value="1"/>
</dbReference>
<keyword evidence="3 11" id="KW-0813">Transport</keyword>
<organism evidence="17 18">
    <name type="scientific">Gymnodinialimonas ceratoperidinii</name>
    <dbReference type="NCBI Taxonomy" id="2856823"/>
    <lineage>
        <taxon>Bacteria</taxon>
        <taxon>Pseudomonadati</taxon>
        <taxon>Pseudomonadota</taxon>
        <taxon>Alphaproteobacteria</taxon>
        <taxon>Rhodobacterales</taxon>
        <taxon>Paracoccaceae</taxon>
        <taxon>Gymnodinialimonas</taxon>
    </lineage>
</organism>
<evidence type="ECO:0000259" key="15">
    <source>
        <dbReference type="PROSITE" id="PS50857"/>
    </source>
</evidence>
<evidence type="ECO:0000256" key="4">
    <source>
        <dbReference type="ARBA" id="ARBA00022660"/>
    </source>
</evidence>
<dbReference type="InterPro" id="IPR011759">
    <property type="entry name" value="Cyt_c_oxidase_su2_TM_dom"/>
</dbReference>
<keyword evidence="4 11" id="KW-0679">Respiratory chain</keyword>
<evidence type="ECO:0000313" key="18">
    <source>
        <dbReference type="Proteomes" id="UP000825009"/>
    </source>
</evidence>
<comment type="subcellular location">
    <subcellularLocation>
        <location evidence="11">Cell membrane</location>
        <topology evidence="11">Multi-pass membrane protein</topology>
    </subcellularLocation>
    <subcellularLocation>
        <location evidence="1">Membrane</location>
        <topology evidence="1">Multi-pass membrane protein</topology>
    </subcellularLocation>
</comment>
<evidence type="ECO:0000256" key="5">
    <source>
        <dbReference type="ARBA" id="ARBA00022692"/>
    </source>
</evidence>
<evidence type="ECO:0000256" key="1">
    <source>
        <dbReference type="ARBA" id="ARBA00004141"/>
    </source>
</evidence>
<feature type="transmembrane region" description="Helical" evidence="13">
    <location>
        <begin position="64"/>
        <end position="85"/>
    </location>
</feature>
<dbReference type="KEGG" id="gce:KYE46_06855"/>
<keyword evidence="10 13" id="KW-0472">Membrane</keyword>
<dbReference type="PROSITE" id="PS00078">
    <property type="entry name" value="COX2"/>
    <property type="match status" value="1"/>
</dbReference>
<gene>
    <name evidence="17" type="primary">coxB</name>
    <name evidence="17" type="ORF">KYE46_06855</name>
</gene>
<dbReference type="NCBIfam" id="TIGR02866">
    <property type="entry name" value="CoxB"/>
    <property type="match status" value="1"/>
</dbReference>
<dbReference type="InterPro" id="IPR014222">
    <property type="entry name" value="Cyt_c_oxidase_su2"/>
</dbReference>
<protein>
    <recommendedName>
        <fullName evidence="12">Cytochrome c oxidase subunit 2</fullName>
        <ecNumber evidence="12">7.1.1.9</ecNumber>
    </recommendedName>
</protein>